<name>A0ABU1U8C4_9MICC</name>
<accession>A0ABU1U8C4</accession>
<gene>
    <name evidence="1" type="ORF">J2X01_000715</name>
</gene>
<keyword evidence="2" id="KW-1185">Reference proteome</keyword>
<evidence type="ECO:0000313" key="1">
    <source>
        <dbReference type="EMBL" id="MDR7081438.1"/>
    </source>
</evidence>
<proteinExistence type="predicted"/>
<dbReference type="RefSeq" id="WP_310050602.1">
    <property type="nucleotide sequence ID" value="NZ_JAVDVQ010000002.1"/>
</dbReference>
<sequence length="63" mass="7274">MTTDAPWLATLTEAGDRYKCSSRTLRRMIARDELTAYRVGPKLIRIDIREADRIFTATADDER</sequence>
<evidence type="ECO:0000313" key="2">
    <source>
        <dbReference type="Proteomes" id="UP001252243"/>
    </source>
</evidence>
<dbReference type="Proteomes" id="UP001252243">
    <property type="component" value="Unassembled WGS sequence"/>
</dbReference>
<comment type="caution">
    <text evidence="1">The sequence shown here is derived from an EMBL/GenBank/DDBJ whole genome shotgun (WGS) entry which is preliminary data.</text>
</comment>
<organism evidence="1 2">
    <name type="scientific">Arthrobacter ginsengisoli</name>
    <dbReference type="NCBI Taxonomy" id="1356565"/>
    <lineage>
        <taxon>Bacteria</taxon>
        <taxon>Bacillati</taxon>
        <taxon>Actinomycetota</taxon>
        <taxon>Actinomycetes</taxon>
        <taxon>Micrococcales</taxon>
        <taxon>Micrococcaceae</taxon>
        <taxon>Arthrobacter</taxon>
    </lineage>
</organism>
<dbReference type="EMBL" id="JAVDVQ010000002">
    <property type="protein sequence ID" value="MDR7081438.1"/>
    <property type="molecule type" value="Genomic_DNA"/>
</dbReference>
<protein>
    <submittedName>
        <fullName evidence="1">Excisionase family DNA binding protein</fullName>
    </submittedName>
</protein>
<reference evidence="1 2" key="1">
    <citation type="submission" date="2023-07" db="EMBL/GenBank/DDBJ databases">
        <title>Sorghum-associated microbial communities from plants grown in Nebraska, USA.</title>
        <authorList>
            <person name="Schachtman D."/>
        </authorList>
    </citation>
    <scope>NUCLEOTIDE SEQUENCE [LARGE SCALE GENOMIC DNA]</scope>
    <source>
        <strain evidence="1 2">BE167</strain>
    </source>
</reference>